<dbReference type="EMBL" id="JAOQJZ010000010">
    <property type="protein sequence ID" value="MCU6706275.1"/>
    <property type="molecule type" value="Genomic_DNA"/>
</dbReference>
<reference evidence="1 2" key="1">
    <citation type="journal article" date="2021" name="ISME Commun">
        <title>Automated analysis of genomic sequences facilitates high-throughput and comprehensive description of bacteria.</title>
        <authorList>
            <person name="Hitch T.C.A."/>
        </authorList>
    </citation>
    <scope>NUCLEOTIDE SEQUENCE [LARGE SCALE GENOMIC DNA]</scope>
    <source>
        <strain evidence="1 2">Sanger_31</strain>
    </source>
</reference>
<dbReference type="Proteomes" id="UP001208131">
    <property type="component" value="Unassembled WGS sequence"/>
</dbReference>
<accession>A0AAE3LI96</accession>
<gene>
    <name evidence="1" type="ORF">OCV57_10130</name>
</gene>
<comment type="caution">
    <text evidence="1">The sequence shown here is derived from an EMBL/GenBank/DDBJ whole genome shotgun (WGS) entry which is preliminary data.</text>
</comment>
<sequence length="120" mass="13933">MKQMAESNNYLILNEYEKVFLKLKATSQLILIGEFYGDPDVALISDDETYCAVGGEGVIIYYLRDPFEEFSTNHKSLNQWKIWGRGTNEETMWVSEIDQIDSKHIRVELEDSETILLSIF</sequence>
<evidence type="ECO:0000313" key="2">
    <source>
        <dbReference type="Proteomes" id="UP001208131"/>
    </source>
</evidence>
<name>A0AAE3LI96_9FIRM</name>
<keyword evidence="2" id="KW-1185">Reference proteome</keyword>
<evidence type="ECO:0000313" key="1">
    <source>
        <dbReference type="EMBL" id="MCU6706275.1"/>
    </source>
</evidence>
<proteinExistence type="predicted"/>
<protein>
    <submittedName>
        <fullName evidence="1">Uncharacterized protein</fullName>
    </submittedName>
</protein>
<organism evidence="1 2">
    <name type="scientific">Hominimerdicola aceti</name>
    <dbReference type="NCBI Taxonomy" id="2981726"/>
    <lineage>
        <taxon>Bacteria</taxon>
        <taxon>Bacillati</taxon>
        <taxon>Bacillota</taxon>
        <taxon>Clostridia</taxon>
        <taxon>Eubacteriales</taxon>
        <taxon>Oscillospiraceae</taxon>
        <taxon>Hominimerdicola</taxon>
    </lineage>
</organism>
<dbReference type="RefSeq" id="WP_267301424.1">
    <property type="nucleotide sequence ID" value="NZ_JAOQJZ010000010.1"/>
</dbReference>
<dbReference type="AlphaFoldDB" id="A0AAE3LI96"/>